<dbReference type="NCBIfam" id="TIGR01357">
    <property type="entry name" value="aroB"/>
    <property type="match status" value="1"/>
</dbReference>
<dbReference type="GO" id="GO:0009073">
    <property type="term" value="P:aromatic amino acid family biosynthetic process"/>
    <property type="evidence" value="ECO:0007669"/>
    <property type="project" value="UniProtKB-KW"/>
</dbReference>
<name>A0A9X1VDY5_9BACL</name>
<accession>A0A9X1VDY5</accession>
<dbReference type="GO" id="GO:0003856">
    <property type="term" value="F:3-dehydroquinate synthase activity"/>
    <property type="evidence" value="ECO:0007669"/>
    <property type="project" value="UniProtKB-UniRule"/>
</dbReference>
<keyword evidence="13 18" id="KW-0862">Zinc</keyword>
<keyword evidence="17 18" id="KW-0170">Cobalt</keyword>
<comment type="cofactor">
    <cofactor evidence="2 18">
        <name>NAD(+)</name>
        <dbReference type="ChEBI" id="CHEBI:57540"/>
    </cofactor>
</comment>
<dbReference type="Gene3D" id="3.40.50.1970">
    <property type="match status" value="1"/>
</dbReference>
<dbReference type="PANTHER" id="PTHR43622">
    <property type="entry name" value="3-DEHYDROQUINATE SYNTHASE"/>
    <property type="match status" value="1"/>
</dbReference>
<dbReference type="PANTHER" id="PTHR43622:SF7">
    <property type="entry name" value="3-DEHYDROQUINATE SYNTHASE, CHLOROPLASTIC"/>
    <property type="match status" value="1"/>
</dbReference>
<evidence type="ECO:0000256" key="16">
    <source>
        <dbReference type="ARBA" id="ARBA00023239"/>
    </source>
</evidence>
<evidence type="ECO:0000256" key="8">
    <source>
        <dbReference type="ARBA" id="ARBA00017684"/>
    </source>
</evidence>
<comment type="caution">
    <text evidence="21">The sequence shown here is derived from an EMBL/GenBank/DDBJ whole genome shotgun (WGS) entry which is preliminary data.</text>
</comment>
<protein>
    <recommendedName>
        <fullName evidence="8 18">3-dehydroquinate synthase</fullName>
        <shortName evidence="18">DHQS</shortName>
        <ecNumber evidence="7 18">4.2.3.4</ecNumber>
    </recommendedName>
</protein>
<keyword evidence="11 18" id="KW-0479">Metal-binding</keyword>
<dbReference type="SUPFAM" id="SSF56796">
    <property type="entry name" value="Dehydroquinate synthase-like"/>
    <property type="match status" value="1"/>
</dbReference>
<evidence type="ECO:0000256" key="1">
    <source>
        <dbReference type="ARBA" id="ARBA00001393"/>
    </source>
</evidence>
<dbReference type="InterPro" id="IPR030963">
    <property type="entry name" value="DHQ_synth_fam"/>
</dbReference>
<keyword evidence="16 18" id="KW-0456">Lyase</keyword>
<evidence type="ECO:0000259" key="19">
    <source>
        <dbReference type="Pfam" id="PF01761"/>
    </source>
</evidence>
<evidence type="ECO:0000256" key="3">
    <source>
        <dbReference type="ARBA" id="ARBA00001947"/>
    </source>
</evidence>
<feature type="binding site" evidence="18">
    <location>
        <begin position="82"/>
        <end position="87"/>
    </location>
    <ligand>
        <name>NAD(+)</name>
        <dbReference type="ChEBI" id="CHEBI:57540"/>
    </ligand>
</feature>
<feature type="binding site" evidence="18">
    <location>
        <begin position="140"/>
        <end position="141"/>
    </location>
    <ligand>
        <name>NAD(+)</name>
        <dbReference type="ChEBI" id="CHEBI:57540"/>
    </ligand>
</feature>
<dbReference type="PIRSF" id="PIRSF001455">
    <property type="entry name" value="DHQ_synth"/>
    <property type="match status" value="1"/>
</dbReference>
<feature type="domain" description="3-dehydroquinate synthase C-terminal" evidence="20">
    <location>
        <begin position="191"/>
        <end position="338"/>
    </location>
</feature>
<comment type="cofactor">
    <cofactor evidence="3">
        <name>Zn(2+)</name>
        <dbReference type="ChEBI" id="CHEBI:29105"/>
    </cofactor>
</comment>
<keyword evidence="9 18" id="KW-0963">Cytoplasm</keyword>
<comment type="subcellular location">
    <subcellularLocation>
        <location evidence="4 18">Cytoplasm</location>
    </subcellularLocation>
</comment>
<dbReference type="Pfam" id="PF01761">
    <property type="entry name" value="DHQ_synthase"/>
    <property type="match status" value="1"/>
</dbReference>
<evidence type="ECO:0000256" key="5">
    <source>
        <dbReference type="ARBA" id="ARBA00004661"/>
    </source>
</evidence>
<gene>
    <name evidence="18 21" type="primary">aroB</name>
    <name evidence="21" type="ORF">MM817_02592</name>
</gene>
<dbReference type="GO" id="GO:0046872">
    <property type="term" value="F:metal ion binding"/>
    <property type="evidence" value="ECO:0007669"/>
    <property type="project" value="UniProtKB-KW"/>
</dbReference>
<dbReference type="EC" id="4.2.3.4" evidence="7 18"/>
<keyword evidence="12 18" id="KW-0547">Nucleotide-binding</keyword>
<evidence type="ECO:0000256" key="10">
    <source>
        <dbReference type="ARBA" id="ARBA00022605"/>
    </source>
</evidence>
<dbReference type="InterPro" id="IPR056179">
    <property type="entry name" value="DHQS_C"/>
</dbReference>
<keyword evidence="10 18" id="KW-0028">Amino-acid biosynthesis</keyword>
<evidence type="ECO:0000256" key="13">
    <source>
        <dbReference type="ARBA" id="ARBA00022833"/>
    </source>
</evidence>
<evidence type="ECO:0000256" key="6">
    <source>
        <dbReference type="ARBA" id="ARBA00005412"/>
    </source>
</evidence>
<feature type="binding site" evidence="18">
    <location>
        <begin position="116"/>
        <end position="120"/>
    </location>
    <ligand>
        <name>NAD(+)</name>
        <dbReference type="ChEBI" id="CHEBI:57540"/>
    </ligand>
</feature>
<evidence type="ECO:0000256" key="9">
    <source>
        <dbReference type="ARBA" id="ARBA00022490"/>
    </source>
</evidence>
<feature type="binding site" evidence="18">
    <location>
        <position position="152"/>
    </location>
    <ligand>
        <name>NAD(+)</name>
        <dbReference type="ChEBI" id="CHEBI:57540"/>
    </ligand>
</feature>
<dbReference type="GO" id="GO:0008652">
    <property type="term" value="P:amino acid biosynthetic process"/>
    <property type="evidence" value="ECO:0007669"/>
    <property type="project" value="UniProtKB-KW"/>
</dbReference>
<feature type="binding site" evidence="18">
    <location>
        <position position="161"/>
    </location>
    <ligand>
        <name>NAD(+)</name>
        <dbReference type="ChEBI" id="CHEBI:57540"/>
    </ligand>
</feature>
<feature type="binding site" evidence="18">
    <location>
        <position position="273"/>
    </location>
    <ligand>
        <name>Zn(2+)</name>
        <dbReference type="ChEBI" id="CHEBI:29105"/>
    </ligand>
</feature>
<evidence type="ECO:0000256" key="12">
    <source>
        <dbReference type="ARBA" id="ARBA00022741"/>
    </source>
</evidence>
<evidence type="ECO:0000256" key="17">
    <source>
        <dbReference type="ARBA" id="ARBA00023285"/>
    </source>
</evidence>
<comment type="catalytic activity">
    <reaction evidence="1 18">
        <text>7-phospho-2-dehydro-3-deoxy-D-arabino-heptonate = 3-dehydroquinate + phosphate</text>
        <dbReference type="Rhea" id="RHEA:21968"/>
        <dbReference type="ChEBI" id="CHEBI:32364"/>
        <dbReference type="ChEBI" id="CHEBI:43474"/>
        <dbReference type="ChEBI" id="CHEBI:58394"/>
        <dbReference type="EC" id="4.2.3.4"/>
    </reaction>
</comment>
<evidence type="ECO:0000313" key="21">
    <source>
        <dbReference type="EMBL" id="MCI0184297.1"/>
    </source>
</evidence>
<reference evidence="21" key="1">
    <citation type="submission" date="2022-03" db="EMBL/GenBank/DDBJ databases">
        <title>Draft Genome Sequence of Firmicute Strain S0AB, a Heterotrophic Iron/Sulfur-Oxidizing Extreme Acidophile.</title>
        <authorList>
            <person name="Vergara E."/>
            <person name="Pakostova E."/>
            <person name="Johnson D.B."/>
            <person name="Holmes D.S."/>
        </authorList>
    </citation>
    <scope>NUCLEOTIDE SEQUENCE</scope>
    <source>
        <strain evidence="21">S0AB</strain>
    </source>
</reference>
<sequence length="371" mass="40376">MQSHLEQEPKQLHIQAQQGDYDVLIGVHLLENAHRFLAPVLDPTASVMIVYDEALAKLGYVDRMVKGLAPMQSNVYTTAVQSGEASKSLACAEELYRAFIAAGLDRRSTIIALGGGVIGDVAGFAAATFMRGIPFVQVPTTLLAHDASIGGKVAVNLPEGKNLVGAFHAPRLVLYDVSTLESLPLYERASGLAEAIKHGVIYDKELFVFIEEHIDHIVAGDTELLTTLLYRSCKVKAAIVSLDEREAGIRAILNFGHTIGHAIEAVQYGVYTHGAAVAIGMVYETQIARALGMVEEELADRLLILLEKAQLPTKLPAVQRTEEAISTLLEHMRRDKKARSRSLSFILPQHLGSVILNESVDEDLVKRVLAD</sequence>
<evidence type="ECO:0000256" key="14">
    <source>
        <dbReference type="ARBA" id="ARBA00023027"/>
    </source>
</evidence>
<evidence type="ECO:0000256" key="2">
    <source>
        <dbReference type="ARBA" id="ARBA00001911"/>
    </source>
</evidence>
<comment type="caution">
    <text evidence="18">Lacks conserved residue(s) required for the propagation of feature annotation.</text>
</comment>
<evidence type="ECO:0000313" key="22">
    <source>
        <dbReference type="Proteomes" id="UP001139263"/>
    </source>
</evidence>
<dbReference type="FunFam" id="3.40.50.1970:FF:000007">
    <property type="entry name" value="Pentafunctional AROM polypeptide"/>
    <property type="match status" value="1"/>
</dbReference>
<dbReference type="GO" id="GO:0000166">
    <property type="term" value="F:nucleotide binding"/>
    <property type="evidence" value="ECO:0007669"/>
    <property type="project" value="UniProtKB-KW"/>
</dbReference>
<evidence type="ECO:0000256" key="15">
    <source>
        <dbReference type="ARBA" id="ARBA00023141"/>
    </source>
</evidence>
<keyword evidence="14 18" id="KW-0520">NAD</keyword>
<dbReference type="EMBL" id="JALBUF010000011">
    <property type="protein sequence ID" value="MCI0184297.1"/>
    <property type="molecule type" value="Genomic_DNA"/>
</dbReference>
<comment type="cofactor">
    <cofactor evidence="18">
        <name>Co(2+)</name>
        <dbReference type="ChEBI" id="CHEBI:48828"/>
    </cofactor>
    <cofactor evidence="18">
        <name>Zn(2+)</name>
        <dbReference type="ChEBI" id="CHEBI:29105"/>
    </cofactor>
    <text evidence="18">Binds 1 divalent metal cation per subunit. Can use either Co(2+) or Zn(2+).</text>
</comment>
<dbReference type="CDD" id="cd08195">
    <property type="entry name" value="DHQS"/>
    <property type="match status" value="1"/>
</dbReference>
<dbReference type="HAMAP" id="MF_00110">
    <property type="entry name" value="DHQ_synthase"/>
    <property type="match status" value="1"/>
</dbReference>
<dbReference type="RefSeq" id="WP_241715832.1">
    <property type="nucleotide sequence ID" value="NZ_JALBUF010000011.1"/>
</dbReference>
<organism evidence="21 22">
    <name type="scientific">Sulfoacidibacillus ferrooxidans</name>
    <dbReference type="NCBI Taxonomy" id="2005001"/>
    <lineage>
        <taxon>Bacteria</taxon>
        <taxon>Bacillati</taxon>
        <taxon>Bacillota</taxon>
        <taxon>Bacilli</taxon>
        <taxon>Bacillales</taxon>
        <taxon>Alicyclobacillaceae</taxon>
        <taxon>Sulfoacidibacillus</taxon>
    </lineage>
</organism>
<evidence type="ECO:0000256" key="11">
    <source>
        <dbReference type="ARBA" id="ARBA00022723"/>
    </source>
</evidence>
<feature type="domain" description="3-dehydroquinate synthase N-terminal" evidence="19">
    <location>
        <begin position="79"/>
        <end position="185"/>
    </location>
</feature>
<comment type="similarity">
    <text evidence="6 18">Belongs to the sugar phosphate cyclases superfamily. Dehydroquinate synthase family.</text>
</comment>
<feature type="binding site" evidence="18">
    <location>
        <position position="257"/>
    </location>
    <ligand>
        <name>Zn(2+)</name>
        <dbReference type="ChEBI" id="CHEBI:29105"/>
    </ligand>
</feature>
<dbReference type="GO" id="GO:0009423">
    <property type="term" value="P:chorismate biosynthetic process"/>
    <property type="evidence" value="ECO:0007669"/>
    <property type="project" value="UniProtKB-UniRule"/>
</dbReference>
<dbReference type="AlphaFoldDB" id="A0A9X1VDY5"/>
<dbReference type="InterPro" id="IPR050071">
    <property type="entry name" value="Dehydroquinate_synthase"/>
</dbReference>
<comment type="pathway">
    <text evidence="5 18">Metabolic intermediate biosynthesis; chorismate biosynthesis; chorismate from D-erythrose 4-phosphate and phosphoenolpyruvate: step 2/7.</text>
</comment>
<keyword evidence="22" id="KW-1185">Reference proteome</keyword>
<dbReference type="Gene3D" id="1.20.1090.10">
    <property type="entry name" value="Dehydroquinate synthase-like - alpha domain"/>
    <property type="match status" value="1"/>
</dbReference>
<evidence type="ECO:0000256" key="4">
    <source>
        <dbReference type="ARBA" id="ARBA00004496"/>
    </source>
</evidence>
<proteinExistence type="inferred from homology"/>
<evidence type="ECO:0000256" key="18">
    <source>
        <dbReference type="HAMAP-Rule" id="MF_00110"/>
    </source>
</evidence>
<feature type="binding site" evidence="18">
    <location>
        <position position="194"/>
    </location>
    <ligand>
        <name>Zn(2+)</name>
        <dbReference type="ChEBI" id="CHEBI:29105"/>
    </ligand>
</feature>
<dbReference type="Proteomes" id="UP001139263">
    <property type="component" value="Unassembled WGS sequence"/>
</dbReference>
<dbReference type="InterPro" id="IPR030960">
    <property type="entry name" value="DHQS/DOIS_N"/>
</dbReference>
<dbReference type="GO" id="GO:0005737">
    <property type="term" value="C:cytoplasm"/>
    <property type="evidence" value="ECO:0007669"/>
    <property type="project" value="UniProtKB-SubCell"/>
</dbReference>
<dbReference type="Pfam" id="PF24621">
    <property type="entry name" value="DHQS_C"/>
    <property type="match status" value="1"/>
</dbReference>
<comment type="function">
    <text evidence="18">Catalyzes the conversion of 3-deoxy-D-arabino-heptulosonate 7-phosphate (DAHP) to dehydroquinate (DHQ).</text>
</comment>
<dbReference type="InterPro" id="IPR016037">
    <property type="entry name" value="DHQ_synth_AroB"/>
</dbReference>
<evidence type="ECO:0000259" key="20">
    <source>
        <dbReference type="Pfam" id="PF24621"/>
    </source>
</evidence>
<keyword evidence="15 18" id="KW-0057">Aromatic amino acid biosynthesis</keyword>
<evidence type="ECO:0000256" key="7">
    <source>
        <dbReference type="ARBA" id="ARBA00013031"/>
    </source>
</evidence>